<accession>A0A9D2MIM2</accession>
<evidence type="ECO:0000313" key="3">
    <source>
        <dbReference type="Proteomes" id="UP000823877"/>
    </source>
</evidence>
<dbReference type="InterPro" id="IPR016181">
    <property type="entry name" value="Acyl_CoA_acyltransferase"/>
</dbReference>
<dbReference type="InterPro" id="IPR016732">
    <property type="entry name" value="UCP018688"/>
</dbReference>
<dbReference type="Pfam" id="PF09924">
    <property type="entry name" value="LPG_synthase_C"/>
    <property type="match status" value="1"/>
</dbReference>
<dbReference type="PIRSF" id="PIRSF018688">
    <property type="entry name" value="UCP018688"/>
    <property type="match status" value="1"/>
</dbReference>
<dbReference type="EMBL" id="DWXN01000012">
    <property type="protein sequence ID" value="HJB75287.1"/>
    <property type="molecule type" value="Genomic_DNA"/>
</dbReference>
<reference evidence="2" key="2">
    <citation type="submission" date="2021-04" db="EMBL/GenBank/DDBJ databases">
        <authorList>
            <person name="Gilroy R."/>
        </authorList>
    </citation>
    <scope>NUCLEOTIDE SEQUENCE</scope>
    <source>
        <strain evidence="2">CHK188-16595</strain>
    </source>
</reference>
<proteinExistence type="predicted"/>
<feature type="domain" description="Phosphatidylglycerol lysyltransferase C-terminal" evidence="1">
    <location>
        <begin position="25"/>
        <end position="288"/>
    </location>
</feature>
<organism evidence="2 3">
    <name type="scientific">Candidatus Eubacterium faecale</name>
    <dbReference type="NCBI Taxonomy" id="2838568"/>
    <lineage>
        <taxon>Bacteria</taxon>
        <taxon>Bacillati</taxon>
        <taxon>Bacillota</taxon>
        <taxon>Clostridia</taxon>
        <taxon>Eubacteriales</taxon>
        <taxon>Eubacteriaceae</taxon>
        <taxon>Eubacterium</taxon>
    </lineage>
</organism>
<name>A0A9D2MIM2_9FIRM</name>
<gene>
    <name evidence="2" type="ORF">IAA37_06395</name>
</gene>
<sequence>MLNFKTPELEDKNWISECYSYAHSMNCEYTFGNIYLWRAAYKSLVAHYDGFVICRWGSNHDFKYSLPIGRGDFRQAVQAIISDAVSAGVTPRIYGVTESYKAVLDSDFPGRFSYEYDDGNNDYIYHVEDLASLSGKKYHSKRNHISNFIKNHPDWSYEDITAQNISECIDLHTNWIENRNDSESDTDYSLEFEAVLSGFESYAEIGFQGGLIRVNHKPIAYTYGERLSEHCFVTHFEKAPADMQGAYAIINREFAKRLKDSGFVYVNREEDLGLPGLRKAKQSYKPAIWLEKETAVYHG</sequence>
<reference evidence="2" key="1">
    <citation type="journal article" date="2021" name="PeerJ">
        <title>Extensive microbial diversity within the chicken gut microbiome revealed by metagenomics and culture.</title>
        <authorList>
            <person name="Gilroy R."/>
            <person name="Ravi A."/>
            <person name="Getino M."/>
            <person name="Pursley I."/>
            <person name="Horton D.L."/>
            <person name="Alikhan N.F."/>
            <person name="Baker D."/>
            <person name="Gharbi K."/>
            <person name="Hall N."/>
            <person name="Watson M."/>
            <person name="Adriaenssens E.M."/>
            <person name="Foster-Nyarko E."/>
            <person name="Jarju S."/>
            <person name="Secka A."/>
            <person name="Antonio M."/>
            <person name="Oren A."/>
            <person name="Chaudhuri R.R."/>
            <person name="La Ragione R."/>
            <person name="Hildebrand F."/>
            <person name="Pallen M.J."/>
        </authorList>
    </citation>
    <scope>NUCLEOTIDE SEQUENCE</scope>
    <source>
        <strain evidence="2">CHK188-16595</strain>
    </source>
</reference>
<dbReference type="Proteomes" id="UP000823877">
    <property type="component" value="Unassembled WGS sequence"/>
</dbReference>
<evidence type="ECO:0000313" key="2">
    <source>
        <dbReference type="EMBL" id="HJB75287.1"/>
    </source>
</evidence>
<dbReference type="PANTHER" id="PTHR41373:SF1">
    <property type="entry name" value="PHOSPHATIDYLGLYCEROL LYSYLTRANSFERASE C-TERMINAL DOMAIN-CONTAINING PROTEIN"/>
    <property type="match status" value="1"/>
</dbReference>
<dbReference type="Gene3D" id="3.40.630.30">
    <property type="match status" value="1"/>
</dbReference>
<dbReference type="SUPFAM" id="SSF55729">
    <property type="entry name" value="Acyl-CoA N-acyltransferases (Nat)"/>
    <property type="match status" value="2"/>
</dbReference>
<dbReference type="InterPro" id="IPR024320">
    <property type="entry name" value="LPG_synthase_C"/>
</dbReference>
<dbReference type="AlphaFoldDB" id="A0A9D2MIM2"/>
<protein>
    <submittedName>
        <fullName evidence="2">DUF2156 domain-containing protein</fullName>
    </submittedName>
</protein>
<evidence type="ECO:0000259" key="1">
    <source>
        <dbReference type="Pfam" id="PF09924"/>
    </source>
</evidence>
<comment type="caution">
    <text evidence="2">The sequence shown here is derived from an EMBL/GenBank/DDBJ whole genome shotgun (WGS) entry which is preliminary data.</text>
</comment>
<dbReference type="PANTHER" id="PTHR41373">
    <property type="entry name" value="DUF2156 DOMAIN-CONTAINING PROTEIN"/>
    <property type="match status" value="1"/>
</dbReference>